<dbReference type="GO" id="GO:0008410">
    <property type="term" value="F:CoA-transferase activity"/>
    <property type="evidence" value="ECO:0007669"/>
    <property type="project" value="TreeGrafter"/>
</dbReference>
<dbReference type="PANTHER" id="PTHR48207">
    <property type="entry name" value="SUCCINATE--HYDROXYMETHYLGLUTARATE COA-TRANSFERASE"/>
    <property type="match status" value="1"/>
</dbReference>
<organism evidence="3 4">
    <name type="scientific">Geodia barretti</name>
    <name type="common">Barrett's horny sponge</name>
    <dbReference type="NCBI Taxonomy" id="519541"/>
    <lineage>
        <taxon>Eukaryota</taxon>
        <taxon>Metazoa</taxon>
        <taxon>Porifera</taxon>
        <taxon>Demospongiae</taxon>
        <taxon>Heteroscleromorpha</taxon>
        <taxon>Tetractinellida</taxon>
        <taxon>Astrophorina</taxon>
        <taxon>Geodiidae</taxon>
        <taxon>Geodia</taxon>
    </lineage>
</organism>
<evidence type="ECO:0000313" key="3">
    <source>
        <dbReference type="EMBL" id="CAI7998941.1"/>
    </source>
</evidence>
<evidence type="ECO:0000313" key="4">
    <source>
        <dbReference type="Proteomes" id="UP001174909"/>
    </source>
</evidence>
<dbReference type="AlphaFoldDB" id="A0AA35R0X1"/>
<accession>A0AA35R0X1</accession>
<dbReference type="InterPro" id="IPR023606">
    <property type="entry name" value="CoA-Trfase_III_dom_1_sf"/>
</dbReference>
<dbReference type="Gene3D" id="3.40.50.10540">
    <property type="entry name" value="Crotonobetainyl-coa:carnitine coa-transferase, domain 1"/>
    <property type="match status" value="1"/>
</dbReference>
<dbReference type="SUPFAM" id="SSF89796">
    <property type="entry name" value="CoA-transferase family III (CaiB/BaiF)"/>
    <property type="match status" value="1"/>
</dbReference>
<dbReference type="Pfam" id="PF02515">
    <property type="entry name" value="CoA_transf_3"/>
    <property type="match status" value="1"/>
</dbReference>
<keyword evidence="2" id="KW-0808">Transferase</keyword>
<evidence type="ECO:0000256" key="1">
    <source>
        <dbReference type="ARBA" id="ARBA00008383"/>
    </source>
</evidence>
<reference evidence="3" key="1">
    <citation type="submission" date="2023-03" db="EMBL/GenBank/DDBJ databases">
        <authorList>
            <person name="Steffen K."/>
            <person name="Cardenas P."/>
        </authorList>
    </citation>
    <scope>NUCLEOTIDE SEQUENCE</scope>
</reference>
<sequence>MRALAEAGVWCGAVMSPEEVLSNEHLAAREMIVDVDDPARGNYQMIGCPVKLEKSPVDVKPAPLYSEHTDDILTGLLDVSPGELPELRRQGVIV</sequence>
<keyword evidence="4" id="KW-1185">Reference proteome</keyword>
<proteinExistence type="inferred from homology"/>
<dbReference type="EMBL" id="CASHTH010000354">
    <property type="protein sequence ID" value="CAI7998941.1"/>
    <property type="molecule type" value="Genomic_DNA"/>
</dbReference>
<dbReference type="InterPro" id="IPR003673">
    <property type="entry name" value="CoA-Trfase_fam_III"/>
</dbReference>
<evidence type="ECO:0000256" key="2">
    <source>
        <dbReference type="ARBA" id="ARBA00022679"/>
    </source>
</evidence>
<comment type="caution">
    <text evidence="3">The sequence shown here is derived from an EMBL/GenBank/DDBJ whole genome shotgun (WGS) entry which is preliminary data.</text>
</comment>
<dbReference type="Gene3D" id="3.30.1540.10">
    <property type="entry name" value="formyl-coa transferase, domain 3"/>
    <property type="match status" value="1"/>
</dbReference>
<comment type="similarity">
    <text evidence="1">Belongs to the CoA-transferase III family.</text>
</comment>
<gene>
    <name evidence="3" type="ORF">GBAR_LOCUS2572</name>
</gene>
<dbReference type="InterPro" id="IPR050483">
    <property type="entry name" value="CoA-transferase_III_domain"/>
</dbReference>
<dbReference type="InterPro" id="IPR044855">
    <property type="entry name" value="CoA-Trfase_III_dom3_sf"/>
</dbReference>
<name>A0AA35R0X1_GEOBA</name>
<protein>
    <submittedName>
        <fullName evidence="3">Formyl-CoA:oxalate CoA-transferase</fullName>
    </submittedName>
</protein>
<dbReference type="PANTHER" id="PTHR48207:SF3">
    <property type="entry name" value="SUCCINATE--HYDROXYMETHYLGLUTARATE COA-TRANSFERASE"/>
    <property type="match status" value="1"/>
</dbReference>
<dbReference type="Proteomes" id="UP001174909">
    <property type="component" value="Unassembled WGS sequence"/>
</dbReference>